<feature type="compositionally biased region" description="Basic and acidic residues" evidence="2">
    <location>
        <begin position="39"/>
        <end position="48"/>
    </location>
</feature>
<evidence type="ECO:0000313" key="3">
    <source>
        <dbReference type="EMBL" id="KAK4522557.1"/>
    </source>
</evidence>
<dbReference type="Proteomes" id="UP001300502">
    <property type="component" value="Unassembled WGS sequence"/>
</dbReference>
<evidence type="ECO:0000256" key="1">
    <source>
        <dbReference type="SAM" id="Coils"/>
    </source>
</evidence>
<feature type="compositionally biased region" description="Polar residues" evidence="2">
    <location>
        <begin position="24"/>
        <end position="38"/>
    </location>
</feature>
<organism evidence="3 4">
    <name type="scientific">Galdieria yellowstonensis</name>
    <dbReference type="NCBI Taxonomy" id="3028027"/>
    <lineage>
        <taxon>Eukaryota</taxon>
        <taxon>Rhodophyta</taxon>
        <taxon>Bangiophyceae</taxon>
        <taxon>Galdieriales</taxon>
        <taxon>Galdieriaceae</taxon>
        <taxon>Galdieria</taxon>
    </lineage>
</organism>
<protein>
    <submittedName>
        <fullName evidence="3">Uncharacterized protein</fullName>
    </submittedName>
</protein>
<sequence>MLRVRGNTSYAGWRLGLVAIRRTNTSSNASKPENQVESSTKDEKKSNTDGHSFAASGLSDSSDPLALRKAAWKYGILSVLFGVVAGIIQYKRSFRRESSATQSSPPATENKVPEALVELELTQIELESQLKRLGASNKTEESLQEMERIQQQLAQVEKELKTYRQSKS</sequence>
<feature type="region of interest" description="Disordered" evidence="2">
    <location>
        <begin position="24"/>
        <end position="58"/>
    </location>
</feature>
<evidence type="ECO:0000313" key="4">
    <source>
        <dbReference type="Proteomes" id="UP001300502"/>
    </source>
</evidence>
<accession>A0AAV9I3H6</accession>
<reference evidence="3 4" key="1">
    <citation type="submission" date="2022-07" db="EMBL/GenBank/DDBJ databases">
        <title>Genome-wide signatures of adaptation to extreme environments.</title>
        <authorList>
            <person name="Cho C.H."/>
            <person name="Yoon H.S."/>
        </authorList>
    </citation>
    <scope>NUCLEOTIDE SEQUENCE [LARGE SCALE GENOMIC DNA]</scope>
    <source>
        <strain evidence="3 4">108.79 E11</strain>
    </source>
</reference>
<name>A0AAV9I3H6_9RHOD</name>
<proteinExistence type="predicted"/>
<dbReference type="AlphaFoldDB" id="A0AAV9I3H6"/>
<dbReference type="EMBL" id="JANCYU010000006">
    <property type="protein sequence ID" value="KAK4522557.1"/>
    <property type="molecule type" value="Genomic_DNA"/>
</dbReference>
<evidence type="ECO:0000256" key="2">
    <source>
        <dbReference type="SAM" id="MobiDB-lite"/>
    </source>
</evidence>
<gene>
    <name evidence="3" type="ORF">GAYE_PCTG10G0447</name>
</gene>
<feature type="coiled-coil region" evidence="1">
    <location>
        <begin position="139"/>
        <end position="166"/>
    </location>
</feature>
<comment type="caution">
    <text evidence="3">The sequence shown here is derived from an EMBL/GenBank/DDBJ whole genome shotgun (WGS) entry which is preliminary data.</text>
</comment>
<keyword evidence="4" id="KW-1185">Reference proteome</keyword>
<keyword evidence="1" id="KW-0175">Coiled coil</keyword>